<dbReference type="CDD" id="cd12239">
    <property type="entry name" value="RRM2_RBM40_like"/>
    <property type="match status" value="1"/>
</dbReference>
<dbReference type="GO" id="GO:0030626">
    <property type="term" value="F:U12 snRNA binding"/>
    <property type="evidence" value="ECO:0007669"/>
    <property type="project" value="TreeGrafter"/>
</dbReference>
<dbReference type="InterPro" id="IPR000504">
    <property type="entry name" value="RRM_dom"/>
</dbReference>
<dbReference type="FunFam" id="3.30.70.330:FF:000409">
    <property type="entry name" value="U11/U12 small nuclear ribonucleoprotein 65 kDa protein"/>
    <property type="match status" value="1"/>
</dbReference>
<feature type="domain" description="RRM" evidence="4">
    <location>
        <begin position="38"/>
        <end position="112"/>
    </location>
</feature>
<feature type="region of interest" description="Disordered" evidence="3">
    <location>
        <begin position="111"/>
        <end position="141"/>
    </location>
</feature>
<dbReference type="InterPro" id="IPR045164">
    <property type="entry name" value="RBM41/RNPC3"/>
</dbReference>
<feature type="compositionally biased region" description="Pro residues" evidence="3">
    <location>
        <begin position="224"/>
        <end position="241"/>
    </location>
</feature>
<evidence type="ECO:0000256" key="3">
    <source>
        <dbReference type="SAM" id="MobiDB-lite"/>
    </source>
</evidence>
<dbReference type="AlphaFoldDB" id="A0AAF1B5A9"/>
<accession>A0AAF1B5A9</accession>
<sequence>MSGVPPAQLFVPQAPQNYGYQGVVEVQPMQKAAEDGVATLLIRHLPEAVPNDTLHRLFSYYGASAVRSCTSGRLRNCAFVDFTNEALALQALRQLNGLRFLGKVLSVERASRPTENSKNQCETQVKKESTSSTNDAPLGKDPCAEAKIGSLLGSEPIAERLGVDYPFPPHLEYAYPPPDGNILTNIVNALIAVPRFYTQVLHLMNKMNIPAPFRMALPTPPLPPSVPEPLPPPPPPLPPAIPENTKLSYLSSGESEMESSEEEAGDTEHRKGVLKTVKRKRKRNKREDIVGPAVDKDVDHEAVGLKQATLTAKEIPMIKKNNPVLQIKITPRQIQNDETAKEVESEENNFPKQCASLEELEKGKLPPEEILSLPMFKNYKAGNPTNVLYIKNLSKDVVADDFYFIFGAFFESIAGAKSDLSIKLMQEGRMRGQAFLTFPSIELAHHALNLVNGYVYKGKPMIIQFGRNASAAK</sequence>
<dbReference type="SMART" id="SM00360">
    <property type="entry name" value="RRM"/>
    <property type="match status" value="2"/>
</dbReference>
<evidence type="ECO:0000259" key="4">
    <source>
        <dbReference type="PROSITE" id="PS50102"/>
    </source>
</evidence>
<evidence type="ECO:0000313" key="5">
    <source>
        <dbReference type="EMBL" id="WOH07174.1"/>
    </source>
</evidence>
<dbReference type="GO" id="GO:0097157">
    <property type="term" value="F:pre-mRNA intronic binding"/>
    <property type="evidence" value="ECO:0007669"/>
    <property type="project" value="TreeGrafter"/>
</dbReference>
<reference evidence="5" key="1">
    <citation type="journal article" date="2016" name="Nat. Genet.">
        <title>A high-quality carrot genome assembly provides new insights into carotenoid accumulation and asterid genome evolution.</title>
        <authorList>
            <person name="Iorizzo M."/>
            <person name="Ellison S."/>
            <person name="Senalik D."/>
            <person name="Zeng P."/>
            <person name="Satapoomin P."/>
            <person name="Huang J."/>
            <person name="Bowman M."/>
            <person name="Iovene M."/>
            <person name="Sanseverino W."/>
            <person name="Cavagnaro P."/>
            <person name="Yildiz M."/>
            <person name="Macko-Podgorni A."/>
            <person name="Moranska E."/>
            <person name="Grzebelus E."/>
            <person name="Grzebelus D."/>
            <person name="Ashrafi H."/>
            <person name="Zheng Z."/>
            <person name="Cheng S."/>
            <person name="Spooner D."/>
            <person name="Van Deynze A."/>
            <person name="Simon P."/>
        </authorList>
    </citation>
    <scope>NUCLEOTIDE SEQUENCE</scope>
    <source>
        <tissue evidence="5">Leaf</tissue>
    </source>
</reference>
<proteinExistence type="predicted"/>
<dbReference type="Pfam" id="PF00076">
    <property type="entry name" value="RRM_1"/>
    <property type="match status" value="2"/>
</dbReference>
<dbReference type="InterPro" id="IPR012677">
    <property type="entry name" value="Nucleotide-bd_a/b_plait_sf"/>
</dbReference>
<dbReference type="Gene3D" id="6.10.250.610">
    <property type="match status" value="1"/>
</dbReference>
<dbReference type="Gene3D" id="3.30.70.330">
    <property type="match status" value="2"/>
</dbReference>
<dbReference type="PANTHER" id="PTHR16105:SF0">
    <property type="entry name" value="RNA-BINDING REGION-CONTAINING PROTEIN 3"/>
    <property type="match status" value="1"/>
</dbReference>
<evidence type="ECO:0000313" key="6">
    <source>
        <dbReference type="Proteomes" id="UP000077755"/>
    </source>
</evidence>
<evidence type="ECO:0000256" key="1">
    <source>
        <dbReference type="ARBA" id="ARBA00022884"/>
    </source>
</evidence>
<gene>
    <name evidence="5" type="ORF">DCAR_0626603</name>
</gene>
<organism evidence="5 6">
    <name type="scientific">Daucus carota subsp. sativus</name>
    <name type="common">Carrot</name>
    <dbReference type="NCBI Taxonomy" id="79200"/>
    <lineage>
        <taxon>Eukaryota</taxon>
        <taxon>Viridiplantae</taxon>
        <taxon>Streptophyta</taxon>
        <taxon>Embryophyta</taxon>
        <taxon>Tracheophyta</taxon>
        <taxon>Spermatophyta</taxon>
        <taxon>Magnoliopsida</taxon>
        <taxon>eudicotyledons</taxon>
        <taxon>Gunneridae</taxon>
        <taxon>Pentapetalae</taxon>
        <taxon>asterids</taxon>
        <taxon>campanulids</taxon>
        <taxon>Apiales</taxon>
        <taxon>Apiaceae</taxon>
        <taxon>Apioideae</taxon>
        <taxon>Scandiceae</taxon>
        <taxon>Daucinae</taxon>
        <taxon>Daucus</taxon>
        <taxon>Daucus sect. Daucus</taxon>
    </lineage>
</organism>
<dbReference type="InterPro" id="IPR035979">
    <property type="entry name" value="RBD_domain_sf"/>
</dbReference>
<feature type="compositionally biased region" description="Acidic residues" evidence="3">
    <location>
        <begin position="255"/>
        <end position="265"/>
    </location>
</feature>
<reference evidence="5" key="2">
    <citation type="submission" date="2022-03" db="EMBL/GenBank/DDBJ databases">
        <title>Draft title - Genomic analysis of global carrot germplasm unveils the trajectory of domestication and the origin of high carotenoid orange carrot.</title>
        <authorList>
            <person name="Iorizzo M."/>
            <person name="Ellison S."/>
            <person name="Senalik D."/>
            <person name="Macko-Podgorni A."/>
            <person name="Grzebelus D."/>
            <person name="Bostan H."/>
            <person name="Rolling W."/>
            <person name="Curaba J."/>
            <person name="Simon P."/>
        </authorList>
    </citation>
    <scope>NUCLEOTIDE SEQUENCE</scope>
    <source>
        <tissue evidence="5">Leaf</tissue>
    </source>
</reference>
<dbReference type="GO" id="GO:0005689">
    <property type="term" value="C:U12-type spliceosomal complex"/>
    <property type="evidence" value="ECO:0007669"/>
    <property type="project" value="TreeGrafter"/>
</dbReference>
<feature type="region of interest" description="Disordered" evidence="3">
    <location>
        <begin position="224"/>
        <end position="285"/>
    </location>
</feature>
<feature type="compositionally biased region" description="Basic residues" evidence="3">
    <location>
        <begin position="272"/>
        <end position="284"/>
    </location>
</feature>
<name>A0AAF1B5A9_DAUCS</name>
<dbReference type="EMBL" id="CP093348">
    <property type="protein sequence ID" value="WOH07174.1"/>
    <property type="molecule type" value="Genomic_DNA"/>
</dbReference>
<feature type="domain" description="RRM" evidence="4">
    <location>
        <begin position="386"/>
        <end position="468"/>
    </location>
</feature>
<protein>
    <recommendedName>
        <fullName evidence="4">RRM domain-containing protein</fullName>
    </recommendedName>
</protein>
<dbReference type="SUPFAM" id="SSF54928">
    <property type="entry name" value="RNA-binding domain, RBD"/>
    <property type="match status" value="1"/>
</dbReference>
<keyword evidence="1 2" id="KW-0694">RNA-binding</keyword>
<dbReference type="Proteomes" id="UP000077755">
    <property type="component" value="Chromosome 6"/>
</dbReference>
<evidence type="ECO:0000256" key="2">
    <source>
        <dbReference type="PROSITE-ProRule" id="PRU00176"/>
    </source>
</evidence>
<keyword evidence="6" id="KW-1185">Reference proteome</keyword>
<dbReference type="PANTHER" id="PTHR16105">
    <property type="entry name" value="RNA-BINDING REGION-CONTAINING PROTEIN 3"/>
    <property type="match status" value="1"/>
</dbReference>
<dbReference type="PROSITE" id="PS50102">
    <property type="entry name" value="RRM"/>
    <property type="match status" value="2"/>
</dbReference>
<dbReference type="GO" id="GO:0000398">
    <property type="term" value="P:mRNA splicing, via spliceosome"/>
    <property type="evidence" value="ECO:0007669"/>
    <property type="project" value="TreeGrafter"/>
</dbReference>
<dbReference type="KEGG" id="dcr:108224345"/>
<feature type="compositionally biased region" description="Polar residues" evidence="3">
    <location>
        <begin position="113"/>
        <end position="123"/>
    </location>
</feature>